<feature type="region of interest" description="Disordered" evidence="10">
    <location>
        <begin position="542"/>
        <end position="604"/>
    </location>
</feature>
<feature type="compositionally biased region" description="Basic residues" evidence="10">
    <location>
        <begin position="221"/>
        <end position="231"/>
    </location>
</feature>
<evidence type="ECO:0000256" key="9">
    <source>
        <dbReference type="ARBA" id="ARBA00023136"/>
    </source>
</evidence>
<dbReference type="PANTHER" id="PTHR11214">
    <property type="entry name" value="BETA-1,3-N-ACETYLGLUCOSAMINYLTRANSFERASE"/>
    <property type="match status" value="1"/>
</dbReference>
<feature type="region of interest" description="Disordered" evidence="10">
    <location>
        <begin position="339"/>
        <end position="362"/>
    </location>
</feature>
<comment type="similarity">
    <text evidence="2">Belongs to the glycosyltransferase 31 family.</text>
</comment>
<dbReference type="InterPro" id="IPR002659">
    <property type="entry name" value="Glyco_trans_31"/>
</dbReference>
<feature type="region of interest" description="Disordered" evidence="10">
    <location>
        <begin position="1"/>
        <end position="48"/>
    </location>
</feature>
<accession>A0A5N5QDJ9</accession>
<dbReference type="OrthoDB" id="2139606at2759"/>
<feature type="compositionally biased region" description="Low complexity" evidence="10">
    <location>
        <begin position="257"/>
        <end position="267"/>
    </location>
</feature>
<keyword evidence="6" id="KW-0735">Signal-anchor</keyword>
<evidence type="ECO:0000256" key="8">
    <source>
        <dbReference type="ARBA" id="ARBA00023034"/>
    </source>
</evidence>
<keyword evidence="3 11" id="KW-0328">Glycosyltransferase</keyword>
<name>A0A5N5QDJ9_9AGAM</name>
<feature type="region of interest" description="Disordered" evidence="10">
    <location>
        <begin position="219"/>
        <end position="242"/>
    </location>
</feature>
<dbReference type="CDD" id="cd18724">
    <property type="entry name" value="PIN_LabA-like"/>
    <property type="match status" value="1"/>
</dbReference>
<evidence type="ECO:0000256" key="4">
    <source>
        <dbReference type="ARBA" id="ARBA00022679"/>
    </source>
</evidence>
<evidence type="ECO:0000256" key="7">
    <source>
        <dbReference type="ARBA" id="ARBA00022989"/>
    </source>
</evidence>
<evidence type="ECO:0000313" key="11">
    <source>
        <dbReference type="EMBL" id="KAB5589613.1"/>
    </source>
</evidence>
<dbReference type="EMBL" id="SSOP01000248">
    <property type="protein sequence ID" value="KAB5589613.1"/>
    <property type="molecule type" value="Genomic_DNA"/>
</dbReference>
<dbReference type="GO" id="GO:0016758">
    <property type="term" value="F:hexosyltransferase activity"/>
    <property type="evidence" value="ECO:0007669"/>
    <property type="project" value="InterPro"/>
</dbReference>
<evidence type="ECO:0000256" key="3">
    <source>
        <dbReference type="ARBA" id="ARBA00022676"/>
    </source>
</evidence>
<feature type="compositionally biased region" description="Basic and acidic residues" evidence="10">
    <location>
        <begin position="542"/>
        <end position="551"/>
    </location>
</feature>
<organism evidence="11 12">
    <name type="scientific">Ceratobasidium theobromae</name>
    <dbReference type="NCBI Taxonomy" id="1582974"/>
    <lineage>
        <taxon>Eukaryota</taxon>
        <taxon>Fungi</taxon>
        <taxon>Dikarya</taxon>
        <taxon>Basidiomycota</taxon>
        <taxon>Agaricomycotina</taxon>
        <taxon>Agaricomycetes</taxon>
        <taxon>Cantharellales</taxon>
        <taxon>Ceratobasidiaceae</taxon>
        <taxon>Ceratobasidium</taxon>
    </lineage>
</organism>
<feature type="region of interest" description="Disordered" evidence="10">
    <location>
        <begin position="254"/>
        <end position="315"/>
    </location>
</feature>
<keyword evidence="8" id="KW-0333">Golgi apparatus</keyword>
<reference evidence="11 12" key="1">
    <citation type="journal article" date="2019" name="Fungal Biol. Biotechnol.">
        <title>Draft genome sequence of fastidious pathogen Ceratobasidium theobromae, which causes vascular-streak dieback in Theobroma cacao.</title>
        <authorList>
            <person name="Ali S.S."/>
            <person name="Asman A."/>
            <person name="Shao J."/>
            <person name="Firmansyah A.P."/>
            <person name="Susilo A.W."/>
            <person name="Rosmana A."/>
            <person name="McMahon P."/>
            <person name="Junaid M."/>
            <person name="Guest D."/>
            <person name="Kheng T.Y."/>
            <person name="Meinhardt L.W."/>
            <person name="Bailey B.A."/>
        </authorList>
    </citation>
    <scope>NUCLEOTIDE SEQUENCE [LARGE SCALE GENOMIC DNA]</scope>
    <source>
        <strain evidence="11 12">CT2</strain>
    </source>
</reference>
<dbReference type="PANTHER" id="PTHR11214:SF333">
    <property type="entry name" value="GLYCOSYLTRANSFERASE FAMILY 31 PROTEIN"/>
    <property type="match status" value="1"/>
</dbReference>
<dbReference type="Gene3D" id="3.90.550.50">
    <property type="match status" value="1"/>
</dbReference>
<dbReference type="GO" id="GO:0000139">
    <property type="term" value="C:Golgi membrane"/>
    <property type="evidence" value="ECO:0007669"/>
    <property type="project" value="UniProtKB-SubCell"/>
</dbReference>
<proteinExistence type="inferred from homology"/>
<sequence length="1245" mass="136845">MIHVAPKSVGSDGTTATSPPFSPFSPATSVASDNTGTSDDRSTEPADLGAFHSVFRALSQLQATHPPRTMTSLAIEEDDDTDQFGSESEHSVEVVTMHHLEASDSEEVPAYTYDVESAVEAEDSRTIWNHEPIAAYLVSAATPAPAQQAARLRHGHGTYVDAPHTTAHEALLSQTHQQALAHPTPTLGALEQALEFLAAERTRVASQLDSSIEEYAYRTEGKRRRRRRKKGVRDEPAAGMSLAGLLARSSSTLHLTSARSGNSNSGSAHERTDTAVPSPSEGTSFSSSSADPRSSRRSYLRDPAVPPVPILQPRPPIPAYSAPINPNVLAHDIIASYSVPTPPPTARRPPRRRGPSFEAAPAFVPPRAPVPFPGYDPSRVIDPRMQSIGQRLGGGSGSGSSPTNMGQSGENKVARLKLLATNLARHFPEDAAALRRAADGGGGTGFERQECLLYVFVDHSNILVGFLEYIKKNPQLLPPSIGAPKRLKPKILHTALVLLLERGRPCARRILVASSPLHQTLDGVVGMGYEVSVLQRVEIKEGDEGASRARNGEFASSEDDARAGMPALPAAPLRANSTNVRRGTHHRQTSSEVSGSTPQRSRYREEAVDELLQLKLLQTILDTPPATIVLATGDGASSQFNPDGFVGCVRRAVDRGWMVELVAWEEGVSRAWKDLERDVNIRGARAKGGFRIVGLERWVGELVDFEFLQGPSTRETYRDAVDSHIVDNDESHRIGLSPLPPPRSQGTMVDEEAVIFLSSKFSARKNAKVHRAWVQRLGVLNQLRTFVLERAFPLRLSSLALVVLPSMIFILVTVAVFKRLLDPDKYQLPWRSYCTLAPEFPPADLALESIPPVGLFIGVMSTAAGHQRRQLIRSTWASHPKSRGGADGKSRLEATSRTVVRFIVGAPTPSLERKLGLENEQYGDMVVLPIKENMNYGKTHAYFSWAYENALVPPPSYPLLNHTAPGAPCQDPAVEISDLDWVRPDYVIKADDDSFVMLAELEARLGVEHYKARTESSRDPLIYWGYLIKDYFMGGQLYALSWSLVEYAATSKVVRKMTWGPEDRQVAKWIRAHPHASSVRWVSERCWIYNHPKSGTVYAHGFLFPSEVQRVKSSIAHGRTQDEIQAMGLPTSWRVDSPEHSWSSVTGPVPRYSPLRSHVKLTTAMEVEALVEGSALSWELVPKRRQPGGTTPVISSSWQRIQQAYNDRETPDKRYLGRNLGGTIVVHYLKKDEWFLETSLALLGL</sequence>
<evidence type="ECO:0000256" key="5">
    <source>
        <dbReference type="ARBA" id="ARBA00022692"/>
    </source>
</evidence>
<keyword evidence="7" id="KW-1133">Transmembrane helix</keyword>
<dbReference type="Proteomes" id="UP000383932">
    <property type="component" value="Unassembled WGS sequence"/>
</dbReference>
<feature type="compositionally biased region" description="Low complexity" evidence="10">
    <location>
        <begin position="278"/>
        <end position="292"/>
    </location>
</feature>
<keyword evidence="9" id="KW-0472">Membrane</keyword>
<keyword evidence="5" id="KW-0812">Transmembrane</keyword>
<feature type="compositionally biased region" description="Polar residues" evidence="10">
    <location>
        <begin position="590"/>
        <end position="600"/>
    </location>
</feature>
<evidence type="ECO:0000256" key="6">
    <source>
        <dbReference type="ARBA" id="ARBA00022968"/>
    </source>
</evidence>
<gene>
    <name evidence="11" type="ORF">CTheo_6949</name>
</gene>
<keyword evidence="4 11" id="KW-0808">Transferase</keyword>
<evidence type="ECO:0000313" key="12">
    <source>
        <dbReference type="Proteomes" id="UP000383932"/>
    </source>
</evidence>
<feature type="compositionally biased region" description="Low complexity" evidence="10">
    <location>
        <begin position="14"/>
        <end position="29"/>
    </location>
</feature>
<evidence type="ECO:0000256" key="2">
    <source>
        <dbReference type="ARBA" id="ARBA00008661"/>
    </source>
</evidence>
<feature type="region of interest" description="Disordered" evidence="10">
    <location>
        <begin position="389"/>
        <end position="409"/>
    </location>
</feature>
<dbReference type="GO" id="GO:0051072">
    <property type="term" value="P:4,6-pyruvylated galactose residue biosynthetic process"/>
    <property type="evidence" value="ECO:0007669"/>
    <property type="project" value="TreeGrafter"/>
</dbReference>
<feature type="compositionally biased region" description="Pro residues" evidence="10">
    <location>
        <begin position="304"/>
        <end position="315"/>
    </location>
</feature>
<comment type="subcellular location">
    <subcellularLocation>
        <location evidence="1">Golgi apparatus membrane</location>
        <topology evidence="1">Single-pass type II membrane protein</topology>
    </subcellularLocation>
</comment>
<dbReference type="AlphaFoldDB" id="A0A5N5QDJ9"/>
<evidence type="ECO:0000256" key="10">
    <source>
        <dbReference type="SAM" id="MobiDB-lite"/>
    </source>
</evidence>
<evidence type="ECO:0000256" key="1">
    <source>
        <dbReference type="ARBA" id="ARBA00004323"/>
    </source>
</evidence>
<comment type="caution">
    <text evidence="11">The sequence shown here is derived from an EMBL/GenBank/DDBJ whole genome shotgun (WGS) entry which is preliminary data.</text>
</comment>
<protein>
    <submittedName>
        <fullName evidence="11">Galactosyltransferase domain-containing protein</fullName>
    </submittedName>
</protein>
<keyword evidence="12" id="KW-1185">Reference proteome</keyword>